<dbReference type="PANTHER" id="PTHR23408:SF3">
    <property type="entry name" value="METHYLMALONIC ACIDURIA TYPE A PROTEIN, MITOCHONDRIAL"/>
    <property type="match status" value="1"/>
</dbReference>
<dbReference type="Pfam" id="PF03308">
    <property type="entry name" value="MeaB"/>
    <property type="match status" value="1"/>
</dbReference>
<protein>
    <submittedName>
        <fullName evidence="2">Putative periplasmic protein kinase ArgK and related GTPases of G3E family</fullName>
    </submittedName>
</protein>
<dbReference type="EMBL" id="CZRL01000086">
    <property type="protein sequence ID" value="CUS52669.1"/>
    <property type="molecule type" value="Genomic_DNA"/>
</dbReference>
<dbReference type="PANTHER" id="PTHR23408">
    <property type="entry name" value="METHYLMALONYL-COA MUTASE"/>
    <property type="match status" value="1"/>
</dbReference>
<dbReference type="Gene3D" id="1.10.287.130">
    <property type="match status" value="1"/>
</dbReference>
<accession>A0A160TTX9</accession>
<sequence length="333" mass="36247">MTDAELNKLKDGIRAGERRALARSITLLESTRSSHRDQAESLLTALLPDVGKSFRIGITGVPGVGKSTFIETLGLKAIETGHRVAVLTVDPTSVVSGGSILGDKTRMEKLSSHANAFVRPSPSGGTPGGVARRTRESIYLCEAAGYDYVIVETVGVGQSELRVAQMTDFFLLLILPASGDELQGIKRGVMELADLILVNKADDDLQNAARRTLSSYTQAIRLMQPRVGGWQVPVLAVSALRDQGISETLDILDKFQIQYMEPGLTEEYRAEQSRHWLRQEVRDGLIDLCQQDPVIAARLKTLENDVEAGRVVATVAARQLVDEIAQRRAGTQS</sequence>
<dbReference type="AlphaFoldDB" id="A0A160TTX9"/>
<dbReference type="InterPro" id="IPR005129">
    <property type="entry name" value="GTPase_ArgK"/>
</dbReference>
<dbReference type="GO" id="GO:0005525">
    <property type="term" value="F:GTP binding"/>
    <property type="evidence" value="ECO:0007669"/>
    <property type="project" value="InterPro"/>
</dbReference>
<dbReference type="InterPro" id="IPR027417">
    <property type="entry name" value="P-loop_NTPase"/>
</dbReference>
<dbReference type="GO" id="GO:0003924">
    <property type="term" value="F:GTPase activity"/>
    <property type="evidence" value="ECO:0007669"/>
    <property type="project" value="InterPro"/>
</dbReference>
<dbReference type="Gene3D" id="1.20.5.170">
    <property type="match status" value="1"/>
</dbReference>
<dbReference type="NCBIfam" id="NF006958">
    <property type="entry name" value="PRK09435.1"/>
    <property type="match status" value="1"/>
</dbReference>
<dbReference type="Gene3D" id="3.40.50.300">
    <property type="entry name" value="P-loop containing nucleotide triphosphate hydrolases"/>
    <property type="match status" value="1"/>
</dbReference>
<dbReference type="CDD" id="cd03114">
    <property type="entry name" value="MMAA-like"/>
    <property type="match status" value="1"/>
</dbReference>
<dbReference type="SUPFAM" id="SSF52540">
    <property type="entry name" value="P-loop containing nucleoside triphosphate hydrolases"/>
    <property type="match status" value="1"/>
</dbReference>
<evidence type="ECO:0000313" key="2">
    <source>
        <dbReference type="EMBL" id="CUS52669.1"/>
    </source>
</evidence>
<evidence type="ECO:0000256" key="1">
    <source>
        <dbReference type="ARBA" id="ARBA00009625"/>
    </source>
</evidence>
<organism evidence="2">
    <name type="scientific">hydrothermal vent metagenome</name>
    <dbReference type="NCBI Taxonomy" id="652676"/>
    <lineage>
        <taxon>unclassified sequences</taxon>
        <taxon>metagenomes</taxon>
        <taxon>ecological metagenomes</taxon>
    </lineage>
</organism>
<gene>
    <name evidence="2" type="ORF">MGWOODY_XGa578</name>
</gene>
<name>A0A160TTX9_9ZZZZ</name>
<dbReference type="GO" id="GO:0016301">
    <property type="term" value="F:kinase activity"/>
    <property type="evidence" value="ECO:0007669"/>
    <property type="project" value="UniProtKB-KW"/>
</dbReference>
<comment type="similarity">
    <text evidence="1">Belongs to the SIMIBI class G3E GTPase family. ArgK/MeaB subfamily.</text>
</comment>
<dbReference type="GO" id="GO:0005737">
    <property type="term" value="C:cytoplasm"/>
    <property type="evidence" value="ECO:0007669"/>
    <property type="project" value="TreeGrafter"/>
</dbReference>
<proteinExistence type="inferred from homology"/>
<keyword evidence="2" id="KW-0418">Kinase</keyword>
<keyword evidence="2" id="KW-0808">Transferase</keyword>
<dbReference type="NCBIfam" id="TIGR00750">
    <property type="entry name" value="lao"/>
    <property type="match status" value="1"/>
</dbReference>
<reference evidence="2" key="1">
    <citation type="submission" date="2015-10" db="EMBL/GenBank/DDBJ databases">
        <authorList>
            <person name="Gilbert D.G."/>
        </authorList>
    </citation>
    <scope>NUCLEOTIDE SEQUENCE</scope>
</reference>